<feature type="region of interest" description="Disordered" evidence="3">
    <location>
        <begin position="451"/>
        <end position="503"/>
    </location>
</feature>
<dbReference type="CDD" id="cd04514">
    <property type="entry name" value="Taspase1_like"/>
    <property type="match status" value="1"/>
</dbReference>
<dbReference type="PANTHER" id="PTHR10188">
    <property type="entry name" value="L-ASPARAGINASE"/>
    <property type="match status" value="1"/>
</dbReference>
<dbReference type="EMBL" id="MLKD01000004">
    <property type="protein sequence ID" value="OQE27250.1"/>
    <property type="molecule type" value="Genomic_DNA"/>
</dbReference>
<accession>A0A1V6TMV0</accession>
<evidence type="ECO:0000313" key="5">
    <source>
        <dbReference type="Proteomes" id="UP000191285"/>
    </source>
</evidence>
<dbReference type="GO" id="GO:0051604">
    <property type="term" value="P:protein maturation"/>
    <property type="evidence" value="ECO:0007669"/>
    <property type="project" value="TreeGrafter"/>
</dbReference>
<dbReference type="OrthoDB" id="77601at2759"/>
<dbReference type="InterPro" id="IPR029055">
    <property type="entry name" value="Ntn_hydrolases_N"/>
</dbReference>
<proteinExistence type="predicted"/>
<evidence type="ECO:0000256" key="2">
    <source>
        <dbReference type="PIRSR" id="PIRSR600246-3"/>
    </source>
</evidence>
<dbReference type="Proteomes" id="UP000191285">
    <property type="component" value="Unassembled WGS sequence"/>
</dbReference>
<evidence type="ECO:0000256" key="3">
    <source>
        <dbReference type="SAM" id="MobiDB-lite"/>
    </source>
</evidence>
<dbReference type="FunFam" id="3.60.20.30:FF:000007">
    <property type="entry name" value="Similar to threonine aspartase"/>
    <property type="match status" value="1"/>
</dbReference>
<dbReference type="GO" id="GO:0005737">
    <property type="term" value="C:cytoplasm"/>
    <property type="evidence" value="ECO:0007669"/>
    <property type="project" value="TreeGrafter"/>
</dbReference>
<dbReference type="PANTHER" id="PTHR10188:SF8">
    <property type="entry name" value="THREONINE ASPARTASE 1"/>
    <property type="match status" value="1"/>
</dbReference>
<feature type="site" description="Cleavage; by autolysis" evidence="2">
    <location>
        <begin position="289"/>
        <end position="290"/>
    </location>
</feature>
<protein>
    <submittedName>
        <fullName evidence="4">Uncharacterized protein</fullName>
    </submittedName>
</protein>
<name>A0A1V6TMV0_9EURO</name>
<dbReference type="SUPFAM" id="SSF56235">
    <property type="entry name" value="N-terminal nucleophile aminohydrolases (Ntn hydrolases)"/>
    <property type="match status" value="1"/>
</dbReference>
<evidence type="ECO:0000313" key="4">
    <source>
        <dbReference type="EMBL" id="OQE27250.1"/>
    </source>
</evidence>
<gene>
    <name evidence="4" type="ORF">PENSTE_c004G02631</name>
</gene>
<keyword evidence="5" id="KW-1185">Reference proteome</keyword>
<dbReference type="GO" id="GO:0004298">
    <property type="term" value="F:threonine-type endopeptidase activity"/>
    <property type="evidence" value="ECO:0007669"/>
    <property type="project" value="InterPro"/>
</dbReference>
<organism evidence="4 5">
    <name type="scientific">Penicillium steckii</name>
    <dbReference type="NCBI Taxonomy" id="303698"/>
    <lineage>
        <taxon>Eukaryota</taxon>
        <taxon>Fungi</taxon>
        <taxon>Dikarya</taxon>
        <taxon>Ascomycota</taxon>
        <taxon>Pezizomycotina</taxon>
        <taxon>Eurotiomycetes</taxon>
        <taxon>Eurotiomycetidae</taxon>
        <taxon>Eurotiales</taxon>
        <taxon>Aspergillaceae</taxon>
        <taxon>Penicillium</taxon>
    </lineage>
</organism>
<feature type="active site" description="Nucleophile" evidence="1">
    <location>
        <position position="290"/>
    </location>
</feature>
<dbReference type="AlphaFoldDB" id="A0A1V6TMV0"/>
<feature type="compositionally biased region" description="Basic residues" evidence="3">
    <location>
        <begin position="490"/>
        <end position="503"/>
    </location>
</feature>
<feature type="compositionally biased region" description="Basic and acidic residues" evidence="3">
    <location>
        <begin position="257"/>
        <end position="273"/>
    </location>
</feature>
<dbReference type="InterPro" id="IPR037464">
    <property type="entry name" value="Taspase1"/>
</dbReference>
<dbReference type="InterPro" id="IPR000246">
    <property type="entry name" value="Peptidase_T2"/>
</dbReference>
<dbReference type="STRING" id="303698.A0A1V6TMV0"/>
<reference evidence="5" key="1">
    <citation type="journal article" date="2017" name="Nat. Microbiol.">
        <title>Global analysis of biosynthetic gene clusters reveals vast potential of secondary metabolite production in Penicillium species.</title>
        <authorList>
            <person name="Nielsen J.C."/>
            <person name="Grijseels S."/>
            <person name="Prigent S."/>
            <person name="Ji B."/>
            <person name="Dainat J."/>
            <person name="Nielsen K.F."/>
            <person name="Frisvad J.C."/>
            <person name="Workman M."/>
            <person name="Nielsen J."/>
        </authorList>
    </citation>
    <scope>NUCLEOTIDE SEQUENCE [LARGE SCALE GENOMIC DNA]</scope>
    <source>
        <strain evidence="5">IBT 24891</strain>
    </source>
</reference>
<dbReference type="Pfam" id="PF01112">
    <property type="entry name" value="Asparaginase_2"/>
    <property type="match status" value="2"/>
</dbReference>
<evidence type="ECO:0000256" key="1">
    <source>
        <dbReference type="PIRSR" id="PIRSR600246-1"/>
    </source>
</evidence>
<dbReference type="Gene3D" id="3.60.20.30">
    <property type="entry name" value="(Glycosyl)asparaginase"/>
    <property type="match status" value="1"/>
</dbReference>
<feature type="region of interest" description="Disordered" evidence="3">
    <location>
        <begin position="257"/>
        <end position="278"/>
    </location>
</feature>
<sequence length="503" mass="53954">MANLKSASGKDDLCAVFVHAGAGYHNFDNESKHLLACKHAVRAGMVFLRNGGTAVDAVEIAIASLEDAPITNAGYGSNLTARGVVEGDASIVDHFGRSGAVGAVPNVKNPIMLARKVYDQASKLPGIARVPPNLLVGEGAADFAWSNGVVIVSDELLITPSAHERWRSWKQEITDWETQNTTTEERHDPWTRRCVDPVVGRVGRTFCDYNLQAKVKAELASMHDAVETSETADRSQDLTMDDQPHIEKIFQCAYEKTHSEEEVNESKPHHNGKETVSTACGNGGDAITDTVGAIAIDRYGNIAAGSSSGGIGMKHRGRVGPAALIGIGTHVIPVDPADPDQTAVASVTSGTGEHIASTMAASTSAHRVYYSQRAIGNGDFETVTEEEALHSMIVNEFSGHAALQNSEIKGSIGIMTVKRTQDGIALYFAHNTDSFALASMSSNDKLPAAVMSRNPRREQKPASQVAQGGLMIRPRQYIFSSNQTDPKEKKAPRKKRFRSSQGP</sequence>
<comment type="caution">
    <text evidence="4">The sequence shown here is derived from an EMBL/GenBank/DDBJ whole genome shotgun (WGS) entry which is preliminary data.</text>
</comment>